<gene>
    <name evidence="2" type="ORF">CATYP_01520</name>
</gene>
<keyword evidence="1" id="KW-0812">Transmembrane</keyword>
<dbReference type="EMBL" id="CP008944">
    <property type="protein sequence ID" value="AIG63576.1"/>
    <property type="molecule type" value="Genomic_DNA"/>
</dbReference>
<keyword evidence="3" id="KW-1185">Reference proteome</keyword>
<dbReference type="RefSeq" id="WP_038604279.1">
    <property type="nucleotide sequence ID" value="NZ_CP008944.1"/>
</dbReference>
<protein>
    <submittedName>
        <fullName evidence="2">Uncharacterized protein</fullName>
    </submittedName>
</protein>
<reference evidence="2 3" key="1">
    <citation type="submission" date="2014-07" db="EMBL/GenBank/DDBJ databases">
        <title>Complete genome sequence of Corynebacterium atypicum DSM 44849: identifiction of the mycolic acid biosynthesis genes.</title>
        <authorList>
            <person name="Tippelt A."/>
            <person name="Mollmann S."/>
            <person name="Albersmeier A."/>
            <person name="Jaenicke S."/>
            <person name="Ruckert C."/>
            <person name="Tauch A."/>
        </authorList>
    </citation>
    <scope>NUCLEOTIDE SEQUENCE [LARGE SCALE GENOMIC DNA]</scope>
    <source>
        <strain evidence="2 3">R2070</strain>
    </source>
</reference>
<keyword evidence="1" id="KW-0472">Membrane</keyword>
<evidence type="ECO:0000256" key="1">
    <source>
        <dbReference type="SAM" id="Phobius"/>
    </source>
</evidence>
<evidence type="ECO:0000313" key="2">
    <source>
        <dbReference type="EMBL" id="AIG63576.1"/>
    </source>
</evidence>
<name>A0ABN4DEF4_9CORY</name>
<accession>A0ABN4DEF4</accession>
<sequence>MSTAHAIADTRSESHPTYEGQMHYIEGYDPVSYAAPHSSLVRARTWIGMGMILASLCPMGMLLWVGSRAMGSSAAPFPTMTYLVIAIVLTLISVIGGALLIYSGRSKYFKYRKETGRVN</sequence>
<evidence type="ECO:0000313" key="3">
    <source>
        <dbReference type="Proteomes" id="UP000028504"/>
    </source>
</evidence>
<keyword evidence="1" id="KW-1133">Transmembrane helix</keyword>
<feature type="transmembrane region" description="Helical" evidence="1">
    <location>
        <begin position="79"/>
        <end position="102"/>
    </location>
</feature>
<proteinExistence type="predicted"/>
<organism evidence="2 3">
    <name type="scientific">Corynebacterium atypicum</name>
    <dbReference type="NCBI Taxonomy" id="191610"/>
    <lineage>
        <taxon>Bacteria</taxon>
        <taxon>Bacillati</taxon>
        <taxon>Actinomycetota</taxon>
        <taxon>Actinomycetes</taxon>
        <taxon>Mycobacteriales</taxon>
        <taxon>Corynebacteriaceae</taxon>
        <taxon>Corynebacterium</taxon>
    </lineage>
</organism>
<dbReference type="Proteomes" id="UP000028504">
    <property type="component" value="Chromosome"/>
</dbReference>
<feature type="transmembrane region" description="Helical" evidence="1">
    <location>
        <begin position="46"/>
        <end position="67"/>
    </location>
</feature>